<dbReference type="RefSeq" id="WP_254293217.1">
    <property type="nucleotide sequence ID" value="NZ_JAMLDX010000007.1"/>
</dbReference>
<organism evidence="3 4">
    <name type="scientific">Sphingomonas tagetis</name>
    <dbReference type="NCBI Taxonomy" id="2949092"/>
    <lineage>
        <taxon>Bacteria</taxon>
        <taxon>Pseudomonadati</taxon>
        <taxon>Pseudomonadota</taxon>
        <taxon>Alphaproteobacteria</taxon>
        <taxon>Sphingomonadales</taxon>
        <taxon>Sphingomonadaceae</taxon>
        <taxon>Sphingomonas</taxon>
    </lineage>
</organism>
<keyword evidence="4" id="KW-1185">Reference proteome</keyword>
<evidence type="ECO:0000259" key="2">
    <source>
        <dbReference type="Pfam" id="PF03413"/>
    </source>
</evidence>
<dbReference type="Pfam" id="PF03413">
    <property type="entry name" value="PepSY"/>
    <property type="match status" value="1"/>
</dbReference>
<proteinExistence type="predicted"/>
<reference evidence="3" key="1">
    <citation type="submission" date="2022-05" db="EMBL/GenBank/DDBJ databases">
        <title>Sphingomonas sp. strain MG17 Genome sequencing and assembly.</title>
        <authorList>
            <person name="Kim I."/>
        </authorList>
    </citation>
    <scope>NUCLEOTIDE SEQUENCE</scope>
    <source>
        <strain evidence="3">MG17</strain>
    </source>
</reference>
<sequence length="115" mass="12924">MKLRQTLLLAALIPLLASAPAVAWQGGKKETKEVRKQRDHDLARQAVLRREVLPLTRILALAARYQPGEVIEIEVKARQGTIFYDVHVLIPSGVVHELFIDAKSGRLIVNQVKRD</sequence>
<dbReference type="AlphaFoldDB" id="A0A9X2HR25"/>
<feature type="domain" description="PepSY" evidence="2">
    <location>
        <begin position="53"/>
        <end position="108"/>
    </location>
</feature>
<evidence type="ECO:0000256" key="1">
    <source>
        <dbReference type="SAM" id="SignalP"/>
    </source>
</evidence>
<dbReference type="EMBL" id="JAMLDX010000007">
    <property type="protein sequence ID" value="MCP3731030.1"/>
    <property type="molecule type" value="Genomic_DNA"/>
</dbReference>
<evidence type="ECO:0000313" key="3">
    <source>
        <dbReference type="EMBL" id="MCP3731030.1"/>
    </source>
</evidence>
<accession>A0A9X2HR25</accession>
<dbReference type="Proteomes" id="UP001139451">
    <property type="component" value="Unassembled WGS sequence"/>
</dbReference>
<evidence type="ECO:0000313" key="4">
    <source>
        <dbReference type="Proteomes" id="UP001139451"/>
    </source>
</evidence>
<keyword evidence="1" id="KW-0732">Signal</keyword>
<dbReference type="InterPro" id="IPR025711">
    <property type="entry name" value="PepSY"/>
</dbReference>
<feature type="chain" id="PRO_5040789266" evidence="1">
    <location>
        <begin position="24"/>
        <end position="115"/>
    </location>
</feature>
<comment type="caution">
    <text evidence="3">The sequence shown here is derived from an EMBL/GenBank/DDBJ whole genome shotgun (WGS) entry which is preliminary data.</text>
</comment>
<feature type="signal peptide" evidence="1">
    <location>
        <begin position="1"/>
        <end position="23"/>
    </location>
</feature>
<gene>
    <name evidence="3" type="ORF">M9978_11365</name>
</gene>
<name>A0A9X2HR25_9SPHN</name>
<protein>
    <submittedName>
        <fullName evidence="3">PepSY domain-containing protein</fullName>
    </submittedName>
</protein>